<feature type="domain" description="DUF6546" evidence="2">
    <location>
        <begin position="136"/>
        <end position="205"/>
    </location>
</feature>
<proteinExistence type="predicted"/>
<evidence type="ECO:0000259" key="2">
    <source>
        <dbReference type="Pfam" id="PF20183"/>
    </source>
</evidence>
<name>A0A5Q4BCY2_9PEZI</name>
<gene>
    <name evidence="3" type="ORF">CSHISOI_10671</name>
</gene>
<dbReference type="AlphaFoldDB" id="A0A5Q4BCY2"/>
<protein>
    <recommendedName>
        <fullName evidence="2">DUF6546 domain-containing protein</fullName>
    </recommendedName>
</protein>
<evidence type="ECO:0000256" key="1">
    <source>
        <dbReference type="SAM" id="MobiDB-lite"/>
    </source>
</evidence>
<dbReference type="OrthoDB" id="4840822at2759"/>
<dbReference type="InterPro" id="IPR046676">
    <property type="entry name" value="DUF6546"/>
</dbReference>
<sequence>MSNQSYRSFSAESLSRILPSLCCLETINYAPGALDRCGGAHRPEPSEHGGVIPMRLKSRRGKVGTSVGVSVGNVCETGPPKRLQQEASDSRDTPRNRCQRILPVPRRRKQNPIHTVRNCGVLAGSRTAGTHHRDRRPSGWRTHVDSLLLMAATAALRMPPLKTTEIWALRIDYRFVFCYHAGEYGPTAYVCATWSVKLGAAVLDA</sequence>
<comment type="caution">
    <text evidence="3">The sequence shown here is derived from an EMBL/GenBank/DDBJ whole genome shotgun (WGS) entry which is preliminary data.</text>
</comment>
<evidence type="ECO:0000313" key="3">
    <source>
        <dbReference type="EMBL" id="TQN64762.1"/>
    </source>
</evidence>
<dbReference type="EMBL" id="PUHP01002069">
    <property type="protein sequence ID" value="TQN64762.1"/>
    <property type="molecule type" value="Genomic_DNA"/>
</dbReference>
<keyword evidence="4" id="KW-1185">Reference proteome</keyword>
<evidence type="ECO:0000313" key="4">
    <source>
        <dbReference type="Proteomes" id="UP000326340"/>
    </source>
</evidence>
<reference evidence="3 4" key="1">
    <citation type="journal article" date="2019" name="Sci. Rep.">
        <title>Colletotrichum shisoi sp. nov., an anthracnose pathogen of Perilla frutescens in Japan: molecular phylogenetic, morphological and genomic evidence.</title>
        <authorList>
            <person name="Gan P."/>
            <person name="Tsushima A."/>
            <person name="Hiroyama R."/>
            <person name="Narusaka M."/>
            <person name="Takano Y."/>
            <person name="Narusaka Y."/>
            <person name="Kawaradani M."/>
            <person name="Damm U."/>
            <person name="Shirasu K."/>
        </authorList>
    </citation>
    <scope>NUCLEOTIDE SEQUENCE [LARGE SCALE GENOMIC DNA]</scope>
    <source>
        <strain evidence="3 4">PG-2018a</strain>
    </source>
</reference>
<accession>A0A5Q4BCY2</accession>
<dbReference type="Pfam" id="PF20183">
    <property type="entry name" value="DUF6546"/>
    <property type="match status" value="1"/>
</dbReference>
<feature type="region of interest" description="Disordered" evidence="1">
    <location>
        <begin position="70"/>
        <end position="96"/>
    </location>
</feature>
<organism evidence="3 4">
    <name type="scientific">Colletotrichum shisoi</name>
    <dbReference type="NCBI Taxonomy" id="2078593"/>
    <lineage>
        <taxon>Eukaryota</taxon>
        <taxon>Fungi</taxon>
        <taxon>Dikarya</taxon>
        <taxon>Ascomycota</taxon>
        <taxon>Pezizomycotina</taxon>
        <taxon>Sordariomycetes</taxon>
        <taxon>Hypocreomycetidae</taxon>
        <taxon>Glomerellales</taxon>
        <taxon>Glomerellaceae</taxon>
        <taxon>Colletotrichum</taxon>
        <taxon>Colletotrichum destructivum species complex</taxon>
    </lineage>
</organism>
<dbReference type="Proteomes" id="UP000326340">
    <property type="component" value="Unassembled WGS sequence"/>
</dbReference>